<proteinExistence type="predicted"/>
<gene>
    <name evidence="2" type="ORF">PSALAMII_LOCUS10517</name>
</gene>
<comment type="caution">
    <text evidence="2">The sequence shown here is derived from an EMBL/GenBank/DDBJ whole genome shotgun (WGS) entry which is preliminary data.</text>
</comment>
<protein>
    <submittedName>
        <fullName evidence="2">Uncharacterized protein</fullName>
    </submittedName>
</protein>
<organism evidence="2 3">
    <name type="scientific">Penicillium salamii</name>
    <dbReference type="NCBI Taxonomy" id="1612424"/>
    <lineage>
        <taxon>Eukaryota</taxon>
        <taxon>Fungi</taxon>
        <taxon>Dikarya</taxon>
        <taxon>Ascomycota</taxon>
        <taxon>Pezizomycotina</taxon>
        <taxon>Eurotiomycetes</taxon>
        <taxon>Eurotiomycetidae</taxon>
        <taxon>Eurotiales</taxon>
        <taxon>Aspergillaceae</taxon>
        <taxon>Penicillium</taxon>
    </lineage>
</organism>
<accession>A0A9W4K4J8</accession>
<name>A0A9W4K4J8_9EURO</name>
<reference evidence="2" key="1">
    <citation type="submission" date="2021-07" db="EMBL/GenBank/DDBJ databases">
        <authorList>
            <person name="Branca A.L. A."/>
        </authorList>
    </citation>
    <scope>NUCLEOTIDE SEQUENCE</scope>
</reference>
<evidence type="ECO:0000313" key="2">
    <source>
        <dbReference type="EMBL" id="CAG8427921.1"/>
    </source>
</evidence>
<evidence type="ECO:0000313" key="3">
    <source>
        <dbReference type="Proteomes" id="UP001152592"/>
    </source>
</evidence>
<sequence>MTDSDFLLSRLTISSPMEAANPITVESQGPPHGTSPLEGPVTAPSSVGLNSFRDLNIDPLLRGDAPRRVATPTPAFLDALNDLRIDSTSQEEK</sequence>
<dbReference type="OrthoDB" id="337750at2759"/>
<feature type="region of interest" description="Disordered" evidence="1">
    <location>
        <begin position="17"/>
        <end position="46"/>
    </location>
</feature>
<dbReference type="Proteomes" id="UP001152592">
    <property type="component" value="Unassembled WGS sequence"/>
</dbReference>
<dbReference type="EMBL" id="CAJVPD010000295">
    <property type="protein sequence ID" value="CAG8427921.1"/>
    <property type="molecule type" value="Genomic_DNA"/>
</dbReference>
<dbReference type="AlphaFoldDB" id="A0A9W4K4J8"/>
<evidence type="ECO:0000256" key="1">
    <source>
        <dbReference type="SAM" id="MobiDB-lite"/>
    </source>
</evidence>